<evidence type="ECO:0000313" key="2">
    <source>
        <dbReference type="Proteomes" id="UP000192591"/>
    </source>
</evidence>
<evidence type="ECO:0000313" key="1">
    <source>
        <dbReference type="EMBL" id="OQO92627.1"/>
    </source>
</evidence>
<protein>
    <submittedName>
        <fullName evidence="1">Nitroreductase family deazaflavin-dependent oxidoreductase</fullName>
    </submittedName>
</protein>
<keyword evidence="2" id="KW-1185">Reference proteome</keyword>
<dbReference type="Gene3D" id="2.30.110.10">
    <property type="entry name" value="Electron Transport, Fmn-binding Protein, Chain A"/>
    <property type="match status" value="1"/>
</dbReference>
<dbReference type="STRING" id="1962155.B1813_10695"/>
<name>A0A1V9A665_SACPI</name>
<reference evidence="1 2" key="1">
    <citation type="submission" date="2017-02" db="EMBL/GenBank/DDBJ databases">
        <title>Draft genome of Saccharomonospora sp. 154.</title>
        <authorList>
            <person name="Alonso-Carmona G.S."/>
            <person name="De La Haba R."/>
            <person name="Vera-Gargallo B."/>
            <person name="Sandoval-Trujillo A.H."/>
            <person name="Ramirez-Duran N."/>
            <person name="Ventosa A."/>
        </authorList>
    </citation>
    <scope>NUCLEOTIDE SEQUENCE [LARGE SCALE GENOMIC DNA]</scope>
    <source>
        <strain evidence="1 2">LRS4.154</strain>
    </source>
</reference>
<dbReference type="GO" id="GO:0016491">
    <property type="term" value="F:oxidoreductase activity"/>
    <property type="evidence" value="ECO:0007669"/>
    <property type="project" value="InterPro"/>
</dbReference>
<dbReference type="Pfam" id="PF04075">
    <property type="entry name" value="F420H2_quin_red"/>
    <property type="match status" value="1"/>
</dbReference>
<comment type="caution">
    <text evidence="1">The sequence shown here is derived from an EMBL/GenBank/DDBJ whole genome shotgun (WGS) entry which is preliminary data.</text>
</comment>
<dbReference type="InterPro" id="IPR004378">
    <property type="entry name" value="F420H2_quin_Rdtase"/>
</dbReference>
<dbReference type="EMBL" id="MWIH01000005">
    <property type="protein sequence ID" value="OQO92627.1"/>
    <property type="molecule type" value="Genomic_DNA"/>
</dbReference>
<organism evidence="1 2">
    <name type="scientific">Saccharomonospora piscinae</name>
    <dbReference type="NCBI Taxonomy" id="687388"/>
    <lineage>
        <taxon>Bacteria</taxon>
        <taxon>Bacillati</taxon>
        <taxon>Actinomycetota</taxon>
        <taxon>Actinomycetes</taxon>
        <taxon>Pseudonocardiales</taxon>
        <taxon>Pseudonocardiaceae</taxon>
        <taxon>Saccharomonospora</taxon>
    </lineage>
</organism>
<proteinExistence type="predicted"/>
<dbReference type="Proteomes" id="UP000192591">
    <property type="component" value="Unassembled WGS sequence"/>
</dbReference>
<dbReference type="RefSeq" id="WP_081191665.1">
    <property type="nucleotide sequence ID" value="NZ_MWIH01000005.1"/>
</dbReference>
<dbReference type="AlphaFoldDB" id="A0A1V9A665"/>
<gene>
    <name evidence="1" type="ORF">B1813_10695</name>
</gene>
<sequence length="153" mass="17000">MSVKRWLYRGGRPNRAARFLDRITAALYARGIAPDYLVTLTVAGRRSGKAITLPLVMVVVDGESYVVSMLGDNANWVRNVRAAEGRAVLRHGREESVCLVEVEPRDRPVVLRTYLRSAPNARTHVPVSKDAPLADFAEVAAEYPVFRVVRDSP</sequence>
<accession>A0A1V9A665</accession>
<dbReference type="InterPro" id="IPR012349">
    <property type="entry name" value="Split_barrel_FMN-bd"/>
</dbReference>